<evidence type="ECO:0000313" key="1">
    <source>
        <dbReference type="EMBL" id="CAE0815513.1"/>
    </source>
</evidence>
<organism evidence="1">
    <name type="scientific">Eutreptiella gymnastica</name>
    <dbReference type="NCBI Taxonomy" id="73025"/>
    <lineage>
        <taxon>Eukaryota</taxon>
        <taxon>Discoba</taxon>
        <taxon>Euglenozoa</taxon>
        <taxon>Euglenida</taxon>
        <taxon>Spirocuta</taxon>
        <taxon>Euglenophyceae</taxon>
        <taxon>Eutreptiales</taxon>
        <taxon>Eutreptiaceae</taxon>
        <taxon>Eutreptiella</taxon>
    </lineage>
</organism>
<name>A0A7S4D3Z2_9EUGL</name>
<accession>A0A7S4D3Z2</accession>
<sequence>MDSFPFCPFAGKRSSIFQQPFQWCLRHFSFSLPRLWSISTWFQPLPLIVAMRYIFRNSFCQVASILFSVDCIFPIFDHHFFIPAHTCTQLHTPPYAHTPENTCTHLHTLGHTCTYGHTCTHLHTETPAHKCMVVSTTPARCVPMPKPAGLLPWDSGLGGCEPLVPALAMVTCRTHIRSHLCFGHCQAVFSNGAGRGVPRIGGPEGSSPQGRNKWFWCVTHVPALTGKYPVAMTLSSNVVCTTKLVLRVCSRGSNYSPTTCDSIAETQVNWRPLRPLRAGTAKASAWYCALHKDNPCGDATLAAPSLLPSLEASLWPQSPFFSPLFKMNYSCQRKLSTDPVSQ</sequence>
<gene>
    <name evidence="1" type="ORF">EGYM00163_LOCUS26671</name>
</gene>
<protein>
    <submittedName>
        <fullName evidence="1">Uncharacterized protein</fullName>
    </submittedName>
</protein>
<proteinExistence type="predicted"/>
<dbReference type="EMBL" id="HBJA01076025">
    <property type="protein sequence ID" value="CAE0815513.1"/>
    <property type="molecule type" value="Transcribed_RNA"/>
</dbReference>
<reference evidence="1" key="1">
    <citation type="submission" date="2021-01" db="EMBL/GenBank/DDBJ databases">
        <authorList>
            <person name="Corre E."/>
            <person name="Pelletier E."/>
            <person name="Niang G."/>
            <person name="Scheremetjew M."/>
            <person name="Finn R."/>
            <person name="Kale V."/>
            <person name="Holt S."/>
            <person name="Cochrane G."/>
            <person name="Meng A."/>
            <person name="Brown T."/>
            <person name="Cohen L."/>
        </authorList>
    </citation>
    <scope>NUCLEOTIDE SEQUENCE</scope>
    <source>
        <strain evidence="1">CCMP1594</strain>
    </source>
</reference>
<dbReference type="AlphaFoldDB" id="A0A7S4D3Z2"/>